<feature type="domain" description="Glycosyl transferase family 1" evidence="2">
    <location>
        <begin position="12"/>
        <end position="136"/>
    </location>
</feature>
<name>A0ABP8FUV7_9BACT</name>
<evidence type="ECO:0000256" key="1">
    <source>
        <dbReference type="ARBA" id="ARBA00022679"/>
    </source>
</evidence>
<dbReference type="InterPro" id="IPR001296">
    <property type="entry name" value="Glyco_trans_1"/>
</dbReference>
<dbReference type="Pfam" id="PF00534">
    <property type="entry name" value="Glycos_transf_1"/>
    <property type="match status" value="1"/>
</dbReference>
<organism evidence="3 4">
    <name type="scientific">Compostibacter hankyongensis</name>
    <dbReference type="NCBI Taxonomy" id="1007089"/>
    <lineage>
        <taxon>Bacteria</taxon>
        <taxon>Pseudomonadati</taxon>
        <taxon>Bacteroidota</taxon>
        <taxon>Chitinophagia</taxon>
        <taxon>Chitinophagales</taxon>
        <taxon>Chitinophagaceae</taxon>
        <taxon>Compostibacter</taxon>
    </lineage>
</organism>
<dbReference type="PANTHER" id="PTHR46401">
    <property type="entry name" value="GLYCOSYLTRANSFERASE WBBK-RELATED"/>
    <property type="match status" value="1"/>
</dbReference>
<accession>A0ABP8FUV7</accession>
<keyword evidence="1" id="KW-0808">Transferase</keyword>
<dbReference type="PANTHER" id="PTHR46401:SF2">
    <property type="entry name" value="GLYCOSYLTRANSFERASE WBBK-RELATED"/>
    <property type="match status" value="1"/>
</dbReference>
<proteinExistence type="predicted"/>
<dbReference type="EMBL" id="BAABFN010000004">
    <property type="protein sequence ID" value="GAA4311498.1"/>
    <property type="molecule type" value="Genomic_DNA"/>
</dbReference>
<dbReference type="Proteomes" id="UP001501207">
    <property type="component" value="Unassembled WGS sequence"/>
</dbReference>
<evidence type="ECO:0000313" key="3">
    <source>
        <dbReference type="EMBL" id="GAA4311498.1"/>
    </source>
</evidence>
<gene>
    <name evidence="3" type="ORF">GCM10023143_20640</name>
</gene>
<dbReference type="SUPFAM" id="SSF53756">
    <property type="entry name" value="UDP-Glycosyltransferase/glycogen phosphorylase"/>
    <property type="match status" value="1"/>
</dbReference>
<evidence type="ECO:0000313" key="4">
    <source>
        <dbReference type="Proteomes" id="UP001501207"/>
    </source>
</evidence>
<comment type="caution">
    <text evidence="3">The sequence shown here is derived from an EMBL/GenBank/DDBJ whole genome shotgun (WGS) entry which is preliminary data.</text>
</comment>
<reference evidence="4" key="1">
    <citation type="journal article" date="2019" name="Int. J. Syst. Evol. Microbiol.">
        <title>The Global Catalogue of Microorganisms (GCM) 10K type strain sequencing project: providing services to taxonomists for standard genome sequencing and annotation.</title>
        <authorList>
            <consortium name="The Broad Institute Genomics Platform"/>
            <consortium name="The Broad Institute Genome Sequencing Center for Infectious Disease"/>
            <person name="Wu L."/>
            <person name="Ma J."/>
        </authorList>
    </citation>
    <scope>NUCLEOTIDE SEQUENCE [LARGE SCALE GENOMIC DNA]</scope>
    <source>
        <strain evidence="4">JCM 17664</strain>
    </source>
</reference>
<keyword evidence="4" id="KW-1185">Reference proteome</keyword>
<evidence type="ECO:0000259" key="2">
    <source>
        <dbReference type="Pfam" id="PF00534"/>
    </source>
</evidence>
<protein>
    <recommendedName>
        <fullName evidence="2">Glycosyl transferase family 1 domain-containing protein</fullName>
    </recommendedName>
</protein>
<dbReference type="Gene3D" id="3.40.50.2000">
    <property type="entry name" value="Glycogen Phosphorylase B"/>
    <property type="match status" value="1"/>
</dbReference>
<sequence>MKTLIDIGSELDIEILFFGEGAEESSLKKYSKGMDNIHFFGKYDYNNLPEIYASADLIWAAYPVKDHNVKYAISNKFFESMVLLKPAIFSQGSKLGEFVGERKIGLVIDPYDIKTAKGVIDQYIKNSRVAINIQKNMFRSGERSFWEDEESKLQQLFTWNKPDTINA</sequence>